<name>A0A8I2B6R0_PLESH</name>
<dbReference type="RefSeq" id="WP_039046618.1">
    <property type="nucleotide sequence ID" value="NZ_JAFNAA010000018.1"/>
</dbReference>
<organism evidence="1 2">
    <name type="scientific">Plesiomonas shigelloides</name>
    <name type="common">Aeromonas shigelloides</name>
    <dbReference type="NCBI Taxonomy" id="703"/>
    <lineage>
        <taxon>Bacteria</taxon>
        <taxon>Pseudomonadati</taxon>
        <taxon>Pseudomonadota</taxon>
        <taxon>Gammaproteobacteria</taxon>
        <taxon>Enterobacterales</taxon>
        <taxon>Enterobacteriaceae</taxon>
        <taxon>Plesiomonas</taxon>
    </lineage>
</organism>
<evidence type="ECO:0008006" key="3">
    <source>
        <dbReference type="Google" id="ProtNLM"/>
    </source>
</evidence>
<gene>
    <name evidence="1" type="ORF">J2R62_14445</name>
</gene>
<dbReference type="Proteomes" id="UP000664658">
    <property type="component" value="Unassembled WGS sequence"/>
</dbReference>
<dbReference type="AlphaFoldDB" id="A0A8I2B6R0"/>
<dbReference type="EMBL" id="JAFNAA010000018">
    <property type="protein sequence ID" value="MBO1109392.1"/>
    <property type="molecule type" value="Genomic_DNA"/>
</dbReference>
<evidence type="ECO:0000313" key="1">
    <source>
        <dbReference type="EMBL" id="MBO1109392.1"/>
    </source>
</evidence>
<sequence>MSLLYMHIDDDVLERMLLQFSALSDKAIRMAYHRAMKRTEITIRKQALNLMRDRLGLRPVQRSLKRRVQAYLKPGQDSAELKFWFGLNDLDPLLFKGGVRKAAGGLMIRGTYHEQAFVAVIRGRRGVWRRKGKQRTPLERIRVPIDDEMIVALEDEVFLNLPDIFLRHFETDLRGRSKLAAGGGHG</sequence>
<accession>A0A8I2B6R0</accession>
<reference evidence="1" key="1">
    <citation type="submission" date="2021-03" db="EMBL/GenBank/DDBJ databases">
        <title>Plesiomonas shigelloides zfcc0051, isolated from zebrafish feces.</title>
        <authorList>
            <person name="Vanderhoek Z."/>
            <person name="Gaulke C."/>
        </authorList>
    </citation>
    <scope>NUCLEOTIDE SEQUENCE</scope>
    <source>
        <strain evidence="1">Zfcc0051</strain>
    </source>
</reference>
<evidence type="ECO:0000313" key="2">
    <source>
        <dbReference type="Proteomes" id="UP000664658"/>
    </source>
</evidence>
<protein>
    <recommendedName>
        <fullName evidence="3">Phage tail protein</fullName>
    </recommendedName>
</protein>
<proteinExistence type="predicted"/>
<comment type="caution">
    <text evidence="1">The sequence shown here is derived from an EMBL/GenBank/DDBJ whole genome shotgun (WGS) entry which is preliminary data.</text>
</comment>